<dbReference type="AlphaFoldDB" id="A0A5B7BF87"/>
<feature type="region of interest" description="Disordered" evidence="1">
    <location>
        <begin position="1"/>
        <end position="21"/>
    </location>
</feature>
<reference evidence="3" key="1">
    <citation type="submission" date="2019-08" db="EMBL/GenBank/DDBJ databases">
        <title>Reference gene set and small RNA set construction with multiple tissues from Davidia involucrata Baill.</title>
        <authorList>
            <person name="Yang H."/>
            <person name="Zhou C."/>
            <person name="Li G."/>
            <person name="Wang J."/>
            <person name="Gao P."/>
            <person name="Wang M."/>
            <person name="Wang R."/>
            <person name="Zhao Y."/>
        </authorList>
    </citation>
    <scope>NUCLEOTIDE SEQUENCE</scope>
    <source>
        <tissue evidence="3">Mixed with DoveR01_LX</tissue>
    </source>
</reference>
<evidence type="ECO:0000256" key="1">
    <source>
        <dbReference type="SAM" id="MobiDB-lite"/>
    </source>
</evidence>
<proteinExistence type="predicted"/>
<accession>A0A5B7BF87</accession>
<dbReference type="PANTHER" id="PTHR46250:SF17">
    <property type="entry name" value="MYB_SANT-LIKE DOMAIN-CONTAINING PROTEIN"/>
    <property type="match status" value="1"/>
</dbReference>
<protein>
    <recommendedName>
        <fullName evidence="2">Myb/SANT-like domain-containing protein</fullName>
    </recommendedName>
</protein>
<organism evidence="3">
    <name type="scientific">Davidia involucrata</name>
    <name type="common">Dove tree</name>
    <dbReference type="NCBI Taxonomy" id="16924"/>
    <lineage>
        <taxon>Eukaryota</taxon>
        <taxon>Viridiplantae</taxon>
        <taxon>Streptophyta</taxon>
        <taxon>Embryophyta</taxon>
        <taxon>Tracheophyta</taxon>
        <taxon>Spermatophyta</taxon>
        <taxon>Magnoliopsida</taxon>
        <taxon>eudicotyledons</taxon>
        <taxon>Gunneridae</taxon>
        <taxon>Pentapetalae</taxon>
        <taxon>asterids</taxon>
        <taxon>Cornales</taxon>
        <taxon>Nyssaceae</taxon>
        <taxon>Davidia</taxon>
    </lineage>
</organism>
<gene>
    <name evidence="3" type="ORF">Din_036990</name>
</gene>
<evidence type="ECO:0000313" key="3">
    <source>
        <dbReference type="EMBL" id="MPA67549.1"/>
    </source>
</evidence>
<feature type="domain" description="Myb/SANT-like" evidence="2">
    <location>
        <begin position="17"/>
        <end position="117"/>
    </location>
</feature>
<dbReference type="InterPro" id="IPR024752">
    <property type="entry name" value="Myb/SANT-like_dom"/>
</dbReference>
<sequence>MDSSPLEDRGPGKNKKKWTEHEDEKLVEAMFNVVNTGKHRADNGFKPGFYGAVEKELNVKLPDAGIRAKPHIESRIKTMKKDFNIVYDMIYGPNTSGFGWDADKKCVVAEPPVWEDYIKSHKGAAQFKNKPLPHFEELLIIFGKDRATGRNAQTPADVVEELDKEGTDNETENVGYGLDDMDASLSFAPTHNTRNSTEECSSQRKKRKSRSGDNLLEAIKETGLIMSMEIKESTNKLTEALGYDVALAEKRVKINEELLKLPAIFMFE</sequence>
<dbReference type="PANTHER" id="PTHR46250">
    <property type="entry name" value="MYB/SANT-LIKE DNA-BINDING DOMAIN PROTEIN-RELATED"/>
    <property type="match status" value="1"/>
</dbReference>
<dbReference type="Pfam" id="PF12776">
    <property type="entry name" value="Myb_DNA-bind_3"/>
    <property type="match status" value="1"/>
</dbReference>
<name>A0A5B7BF87_DAVIN</name>
<feature type="region of interest" description="Disordered" evidence="1">
    <location>
        <begin position="188"/>
        <end position="213"/>
    </location>
</feature>
<feature type="compositionally biased region" description="Polar residues" evidence="1">
    <location>
        <begin position="188"/>
        <end position="200"/>
    </location>
</feature>
<evidence type="ECO:0000259" key="2">
    <source>
        <dbReference type="Pfam" id="PF12776"/>
    </source>
</evidence>
<dbReference type="EMBL" id="GHES01036990">
    <property type="protein sequence ID" value="MPA67549.1"/>
    <property type="molecule type" value="Transcribed_RNA"/>
</dbReference>